<sequence length="170" mass="19137">NEKKLQALGVKNTAKSLKSLAESDKAKKNKKKPIDTNEKDVGVDQDYLKEVATNISKKKHPRYIAPQSMNRYAYLAQKRVFAPNVSHVLKSAKSHMQKGQVIDTTRPINSSVPESDEGHTRGRSVVAKRKLFAVDNNDDHGERDMIFHEQDAAEDDGNKHMDGLENEIDE</sequence>
<feature type="non-terminal residue" evidence="2">
    <location>
        <position position="1"/>
    </location>
</feature>
<proteinExistence type="predicted"/>
<feature type="region of interest" description="Disordered" evidence="1">
    <location>
        <begin position="149"/>
        <end position="170"/>
    </location>
</feature>
<reference evidence="2" key="1">
    <citation type="submission" date="2022-06" db="EMBL/GenBank/DDBJ databases">
        <title>Uncovering the hologenomic basis of an extraordinary plant invasion.</title>
        <authorList>
            <person name="Bieker V.C."/>
            <person name="Martin M.D."/>
            <person name="Gilbert T."/>
            <person name="Hodgins K."/>
            <person name="Battlay P."/>
            <person name="Petersen B."/>
            <person name="Wilson J."/>
        </authorList>
    </citation>
    <scope>NUCLEOTIDE SEQUENCE</scope>
    <source>
        <strain evidence="2">AA19_3_7</strain>
        <tissue evidence="2">Leaf</tissue>
    </source>
</reference>
<evidence type="ECO:0000256" key="1">
    <source>
        <dbReference type="SAM" id="MobiDB-lite"/>
    </source>
</evidence>
<evidence type="ECO:0000313" key="3">
    <source>
        <dbReference type="Proteomes" id="UP001206925"/>
    </source>
</evidence>
<feature type="non-terminal residue" evidence="2">
    <location>
        <position position="170"/>
    </location>
</feature>
<dbReference type="Proteomes" id="UP001206925">
    <property type="component" value="Unassembled WGS sequence"/>
</dbReference>
<keyword evidence="3" id="KW-1185">Reference proteome</keyword>
<evidence type="ECO:0000313" key="2">
    <source>
        <dbReference type="EMBL" id="KAI7756440.1"/>
    </source>
</evidence>
<accession>A0AAD5DES6</accession>
<dbReference type="AlphaFoldDB" id="A0AAD5DES6"/>
<protein>
    <submittedName>
        <fullName evidence="2">Uncharacterized protein</fullName>
    </submittedName>
</protein>
<comment type="caution">
    <text evidence="2">The sequence shown here is derived from an EMBL/GenBank/DDBJ whole genome shotgun (WGS) entry which is preliminary data.</text>
</comment>
<feature type="compositionally biased region" description="Basic and acidic residues" evidence="1">
    <location>
        <begin position="21"/>
        <end position="40"/>
    </location>
</feature>
<dbReference type="EMBL" id="JAMZMK010000389">
    <property type="protein sequence ID" value="KAI7756440.1"/>
    <property type="molecule type" value="Genomic_DNA"/>
</dbReference>
<name>A0AAD5DES6_AMBAR</name>
<feature type="region of interest" description="Disordered" evidence="1">
    <location>
        <begin position="1"/>
        <end position="40"/>
    </location>
</feature>
<feature type="compositionally biased region" description="Basic and acidic residues" evidence="1">
    <location>
        <begin position="149"/>
        <end position="163"/>
    </location>
</feature>
<gene>
    <name evidence="2" type="ORF">M8C21_015416</name>
</gene>
<organism evidence="2 3">
    <name type="scientific">Ambrosia artemisiifolia</name>
    <name type="common">Common ragweed</name>
    <dbReference type="NCBI Taxonomy" id="4212"/>
    <lineage>
        <taxon>Eukaryota</taxon>
        <taxon>Viridiplantae</taxon>
        <taxon>Streptophyta</taxon>
        <taxon>Embryophyta</taxon>
        <taxon>Tracheophyta</taxon>
        <taxon>Spermatophyta</taxon>
        <taxon>Magnoliopsida</taxon>
        <taxon>eudicotyledons</taxon>
        <taxon>Gunneridae</taxon>
        <taxon>Pentapetalae</taxon>
        <taxon>asterids</taxon>
        <taxon>campanulids</taxon>
        <taxon>Asterales</taxon>
        <taxon>Asteraceae</taxon>
        <taxon>Asteroideae</taxon>
        <taxon>Heliantheae alliance</taxon>
        <taxon>Heliantheae</taxon>
        <taxon>Ambrosia</taxon>
    </lineage>
</organism>
<feature type="compositionally biased region" description="Polar residues" evidence="1">
    <location>
        <begin position="102"/>
        <end position="113"/>
    </location>
</feature>
<feature type="region of interest" description="Disordered" evidence="1">
    <location>
        <begin position="92"/>
        <end position="124"/>
    </location>
</feature>